<proteinExistence type="predicted"/>
<feature type="domain" description="Peptidase A1" evidence="1">
    <location>
        <begin position="1"/>
        <end position="142"/>
    </location>
</feature>
<evidence type="ECO:0000313" key="2">
    <source>
        <dbReference type="EMBL" id="OOQ91250.1"/>
    </source>
</evidence>
<dbReference type="EMBL" id="LJBN01000013">
    <property type="protein sequence ID" value="OOQ91250.1"/>
    <property type="molecule type" value="Genomic_DNA"/>
</dbReference>
<name>A0A1S9S147_PENBI</name>
<sequence length="142" mass="15059">MVDQHLSLPTFSFAPDRDGSNGYSPLAVFPLSTRRSKDTHSKPSISQSGYYYINIDGAIVGGTNSSSFAPFVGFVDTATTLTMLPSAIVTAIAPSFNPPASIAASTQLRGDYILGATFLNNVLSTFDLGTLEVRFTGLSQKL</sequence>
<dbReference type="AlphaFoldDB" id="A0A1S9S147"/>
<dbReference type="Proteomes" id="UP000190744">
    <property type="component" value="Unassembled WGS sequence"/>
</dbReference>
<dbReference type="PROSITE" id="PS51767">
    <property type="entry name" value="PEPTIDASE_A1"/>
    <property type="match status" value="1"/>
</dbReference>
<dbReference type="Pfam" id="PF00026">
    <property type="entry name" value="Asp"/>
    <property type="match status" value="1"/>
</dbReference>
<dbReference type="InterPro" id="IPR033121">
    <property type="entry name" value="PEPTIDASE_A1"/>
</dbReference>
<dbReference type="Gene3D" id="2.40.70.10">
    <property type="entry name" value="Acid Proteases"/>
    <property type="match status" value="1"/>
</dbReference>
<evidence type="ECO:0000259" key="1">
    <source>
        <dbReference type="PROSITE" id="PS51767"/>
    </source>
</evidence>
<comment type="caution">
    <text evidence="2">The sequence shown here is derived from an EMBL/GenBank/DDBJ whole genome shotgun (WGS) entry which is preliminary data.</text>
</comment>
<accession>A0A1S9S147</accession>
<dbReference type="SUPFAM" id="SSF50630">
    <property type="entry name" value="Acid proteases"/>
    <property type="match status" value="1"/>
</dbReference>
<reference evidence="3" key="1">
    <citation type="submission" date="2015-09" db="EMBL/GenBank/DDBJ databases">
        <authorList>
            <person name="Fill T.P."/>
            <person name="Baretta J.F."/>
            <person name="de Almeida L.G."/>
            <person name="Rocha M."/>
            <person name="de Souza D.H."/>
            <person name="Malavazi I."/>
            <person name="Cerdeira L.T."/>
            <person name="Hong H."/>
            <person name="Samborskyy M."/>
            <person name="de Vasconcelos A.T."/>
            <person name="Leadlay P."/>
            <person name="Rodrigues-Filho E."/>
        </authorList>
    </citation>
    <scope>NUCLEOTIDE SEQUENCE [LARGE SCALE GENOMIC DNA]</scope>
    <source>
        <strain evidence="3">LaBioMMi 136</strain>
    </source>
</reference>
<organism evidence="2 3">
    <name type="scientific">Penicillium brasilianum</name>
    <dbReference type="NCBI Taxonomy" id="104259"/>
    <lineage>
        <taxon>Eukaryota</taxon>
        <taxon>Fungi</taxon>
        <taxon>Dikarya</taxon>
        <taxon>Ascomycota</taxon>
        <taxon>Pezizomycotina</taxon>
        <taxon>Eurotiomycetes</taxon>
        <taxon>Eurotiomycetidae</taxon>
        <taxon>Eurotiales</taxon>
        <taxon>Aspergillaceae</taxon>
        <taxon>Penicillium</taxon>
    </lineage>
</organism>
<gene>
    <name evidence="2" type="ORF">PEBR_01555</name>
</gene>
<dbReference type="InterPro" id="IPR021109">
    <property type="entry name" value="Peptidase_aspartic_dom_sf"/>
</dbReference>
<evidence type="ECO:0000313" key="3">
    <source>
        <dbReference type="Proteomes" id="UP000190744"/>
    </source>
</evidence>
<protein>
    <recommendedName>
        <fullName evidence="1">Peptidase A1 domain-containing protein</fullName>
    </recommendedName>
</protein>